<dbReference type="GO" id="GO:0016491">
    <property type="term" value="F:oxidoreductase activity"/>
    <property type="evidence" value="ECO:0007669"/>
    <property type="project" value="UniProtKB-KW"/>
</dbReference>
<evidence type="ECO:0000259" key="3">
    <source>
        <dbReference type="Pfam" id="PF01266"/>
    </source>
</evidence>
<feature type="transmembrane region" description="Helical" evidence="2">
    <location>
        <begin position="6"/>
        <end position="25"/>
    </location>
</feature>
<accession>A0ABU8YD05</accession>
<dbReference type="Gene3D" id="3.30.9.10">
    <property type="entry name" value="D-Amino Acid Oxidase, subunit A, domain 2"/>
    <property type="match status" value="1"/>
</dbReference>
<keyword evidence="2" id="KW-0472">Membrane</keyword>
<gene>
    <name evidence="4" type="ORF">WMN62_13140</name>
</gene>
<dbReference type="EMBL" id="JBBLYY010000065">
    <property type="protein sequence ID" value="MEK0172417.1"/>
    <property type="molecule type" value="Genomic_DNA"/>
</dbReference>
<evidence type="ECO:0000256" key="2">
    <source>
        <dbReference type="SAM" id="Phobius"/>
    </source>
</evidence>
<feature type="domain" description="FAD dependent oxidoreductase" evidence="3">
    <location>
        <begin position="8"/>
        <end position="374"/>
    </location>
</feature>
<protein>
    <submittedName>
        <fullName evidence="4">FAD-dependent oxidoreductase</fullName>
        <ecNumber evidence="4">1.-.-.-</ecNumber>
    </submittedName>
</protein>
<keyword evidence="1 4" id="KW-0560">Oxidoreductase</keyword>
<evidence type="ECO:0000313" key="4">
    <source>
        <dbReference type="EMBL" id="MEK0172417.1"/>
    </source>
</evidence>
<organism evidence="4 5">
    <name type="scientific">Curtobacterium citreum</name>
    <dbReference type="NCBI Taxonomy" id="2036"/>
    <lineage>
        <taxon>Bacteria</taxon>
        <taxon>Bacillati</taxon>
        <taxon>Actinomycetota</taxon>
        <taxon>Actinomycetes</taxon>
        <taxon>Micrococcales</taxon>
        <taxon>Microbacteriaceae</taxon>
        <taxon>Curtobacterium</taxon>
    </lineage>
</organism>
<dbReference type="EC" id="1.-.-.-" evidence="4"/>
<proteinExistence type="predicted"/>
<keyword evidence="2" id="KW-1133">Transmembrane helix</keyword>
<dbReference type="Pfam" id="PF01266">
    <property type="entry name" value="DAO"/>
    <property type="match status" value="1"/>
</dbReference>
<reference evidence="4 5" key="1">
    <citation type="submission" date="2024-03" db="EMBL/GenBank/DDBJ databases">
        <title>Whole genomes of four grape xylem sap localized bacterial endophytes.</title>
        <authorList>
            <person name="Kumar G."/>
            <person name="Savka M.A."/>
        </authorList>
    </citation>
    <scope>NUCLEOTIDE SEQUENCE [LARGE SCALE GENOMIC DNA]</scope>
    <source>
        <strain evidence="4 5">RIT_GXS8</strain>
    </source>
</reference>
<dbReference type="RefSeq" id="WP_340197257.1">
    <property type="nucleotide sequence ID" value="NZ_JBBKAP010000059.1"/>
</dbReference>
<dbReference type="Proteomes" id="UP001370299">
    <property type="component" value="Unassembled WGS sequence"/>
</dbReference>
<dbReference type="PANTHER" id="PTHR13847:SF287">
    <property type="entry name" value="FAD-DEPENDENT OXIDOREDUCTASE DOMAIN-CONTAINING PROTEIN 1"/>
    <property type="match status" value="1"/>
</dbReference>
<name>A0ABU8YD05_9MICO</name>
<keyword evidence="2" id="KW-0812">Transmembrane</keyword>
<dbReference type="PANTHER" id="PTHR13847">
    <property type="entry name" value="SARCOSINE DEHYDROGENASE-RELATED"/>
    <property type="match status" value="1"/>
</dbReference>
<dbReference type="InterPro" id="IPR036188">
    <property type="entry name" value="FAD/NAD-bd_sf"/>
</dbReference>
<dbReference type="SUPFAM" id="SSF51905">
    <property type="entry name" value="FAD/NAD(P)-binding domain"/>
    <property type="match status" value="1"/>
</dbReference>
<evidence type="ECO:0000256" key="1">
    <source>
        <dbReference type="ARBA" id="ARBA00023002"/>
    </source>
</evidence>
<sequence>MSSPESPVVVVGAGIIGLSAAWHLAGLGQRVLLLDSGTVAGGTTTAGAGFVGQWAAGYAWYWNESERDVEQYGIDFYRDLAGAGHGPTGYRQNGNVWLTVTERGRADHLPPFEQHPLRPAGARTLTPAEAADLVPGLDPAAVTAGFLHPDGIQISAPDTARALTASARARGVEIREHTPVSGLEARDGSVTGLRTAGGEVISADRVVLAAGSWTNALLAPFGRELPTVRVVASRLVTTPFGLPGSLPTLMLPELHGLWVREHRGGLTYGAGPGYEPLHVGGADRRDEPARRPVRTDLLDAMRTYLHPIVARLLPAAASVLGVDETPTQGVVSMTADRNFIVGAVPELRGLVVAGGDNESGVTHGPGLGRIAAELSVTGTTTVGDASRYAPARFPAAAPTEAEVVAMMPARREADARRAGAVS</sequence>
<evidence type="ECO:0000313" key="5">
    <source>
        <dbReference type="Proteomes" id="UP001370299"/>
    </source>
</evidence>
<dbReference type="InterPro" id="IPR006076">
    <property type="entry name" value="FAD-dep_OxRdtase"/>
</dbReference>
<comment type="caution">
    <text evidence="4">The sequence shown here is derived from an EMBL/GenBank/DDBJ whole genome shotgun (WGS) entry which is preliminary data.</text>
</comment>
<keyword evidence="5" id="KW-1185">Reference proteome</keyword>
<dbReference type="Gene3D" id="3.50.50.60">
    <property type="entry name" value="FAD/NAD(P)-binding domain"/>
    <property type="match status" value="1"/>
</dbReference>